<dbReference type="AlphaFoldDB" id="A0A975CI15"/>
<dbReference type="RefSeq" id="WP_208008128.1">
    <property type="nucleotide sequence ID" value="NZ_CP071796.1"/>
</dbReference>
<protein>
    <submittedName>
        <fullName evidence="2">Helix-turn-helix domain-containing protein</fullName>
    </submittedName>
</protein>
<sequence length="331" mass="36179">MSFKAVRWAMDQPIKNSSAKFVLVTMADFVNASESDGLGSWVSWPSITALSKATAMDRKTVMAALQRLLAMGYIEDSGEPKRGATKQITAYRLRQGDPTKSGLPSAVISSDSDLRNDVEGMQRTAQSASIEGTNSAEIGTVEVSQKRNSTENGTVPDFPANSTVFPYEQSRFSLETVPKTGHGIKKEQRRNKELNREERARSKPAVTEIPDVPAELLADYLAVRKAKKAGPLTPTAVAGLLREAGKAGLTAAEAVTECCEAGWQGFRADWYARRRGLGPSLSAARQPSTDWWTPAGFPNVHEAENARCFAHNAHQFRDGKRLPQQQQEELV</sequence>
<name>A0A975CI15_9BURK</name>
<reference evidence="2" key="1">
    <citation type="submission" date="2021-03" db="EMBL/GenBank/DDBJ databases">
        <title>Ottowia sp. 27C isolated from the cloaca of a Giant Asian pond turtle (Heosemys grandis).</title>
        <authorList>
            <person name="Spergser J."/>
            <person name="Busse H.-J."/>
        </authorList>
    </citation>
    <scope>NUCLEOTIDE SEQUENCE</scope>
    <source>
        <strain evidence="2">27C</strain>
    </source>
</reference>
<evidence type="ECO:0000313" key="2">
    <source>
        <dbReference type="EMBL" id="QTD44564.1"/>
    </source>
</evidence>
<dbReference type="EMBL" id="CP071796">
    <property type="protein sequence ID" value="QTD44564.1"/>
    <property type="molecule type" value="Genomic_DNA"/>
</dbReference>
<feature type="compositionally biased region" description="Basic and acidic residues" evidence="1">
    <location>
        <begin position="184"/>
        <end position="201"/>
    </location>
</feature>
<dbReference type="KEGG" id="otd:J1M35_15910"/>
<feature type="region of interest" description="Disordered" evidence="1">
    <location>
        <begin position="179"/>
        <end position="205"/>
    </location>
</feature>
<evidence type="ECO:0000256" key="1">
    <source>
        <dbReference type="SAM" id="MobiDB-lite"/>
    </source>
</evidence>
<keyword evidence="3" id="KW-1185">Reference proteome</keyword>
<gene>
    <name evidence="2" type="ORF">J1M35_15910</name>
</gene>
<evidence type="ECO:0000313" key="3">
    <source>
        <dbReference type="Proteomes" id="UP000663903"/>
    </source>
</evidence>
<organism evidence="2 3">
    <name type="scientific">Ottowia testudinis</name>
    <dbReference type="NCBI Taxonomy" id="2816950"/>
    <lineage>
        <taxon>Bacteria</taxon>
        <taxon>Pseudomonadati</taxon>
        <taxon>Pseudomonadota</taxon>
        <taxon>Betaproteobacteria</taxon>
        <taxon>Burkholderiales</taxon>
        <taxon>Comamonadaceae</taxon>
        <taxon>Ottowia</taxon>
    </lineage>
</organism>
<proteinExistence type="predicted"/>
<accession>A0A975CI15</accession>
<dbReference type="Proteomes" id="UP000663903">
    <property type="component" value="Chromosome"/>
</dbReference>